<keyword evidence="2" id="KW-1185">Reference proteome</keyword>
<comment type="caution">
    <text evidence="1">The sequence shown here is derived from an EMBL/GenBank/DDBJ whole genome shotgun (WGS) entry which is preliminary data.</text>
</comment>
<gene>
    <name evidence="1" type="ORF">PSI23_01110</name>
</gene>
<name>A0ABT5LAB9_9GAMM</name>
<evidence type="ECO:0000313" key="1">
    <source>
        <dbReference type="EMBL" id="MDC9587947.1"/>
    </source>
</evidence>
<proteinExistence type="predicted"/>
<organism evidence="1 2">
    <name type="scientific">Xenorhabdus yunnanensis</name>
    <dbReference type="NCBI Taxonomy" id="3025878"/>
    <lineage>
        <taxon>Bacteria</taxon>
        <taxon>Pseudomonadati</taxon>
        <taxon>Pseudomonadota</taxon>
        <taxon>Gammaproteobacteria</taxon>
        <taxon>Enterobacterales</taxon>
        <taxon>Morganellaceae</taxon>
        <taxon>Xenorhabdus</taxon>
    </lineage>
</organism>
<dbReference type="RefSeq" id="WP_273553334.1">
    <property type="nucleotide sequence ID" value="NZ_JAQRFI010000002.1"/>
</dbReference>
<reference evidence="1 2" key="1">
    <citation type="submission" date="2023-02" db="EMBL/GenBank/DDBJ databases">
        <title>Entomopathogenic bacteria.</title>
        <authorList>
            <person name="Machado R.A."/>
        </authorList>
    </citation>
    <scope>NUCLEOTIDE SEQUENCE [LARGE SCALE GENOMIC DNA]</scope>
    <source>
        <strain evidence="1 2">XENO-10</strain>
    </source>
</reference>
<accession>A0ABT5LAB9</accession>
<evidence type="ECO:0000313" key="2">
    <source>
        <dbReference type="Proteomes" id="UP001217178"/>
    </source>
</evidence>
<dbReference type="EMBL" id="JAQRFI010000002">
    <property type="protein sequence ID" value="MDC9587947.1"/>
    <property type="molecule type" value="Genomic_DNA"/>
</dbReference>
<dbReference type="Proteomes" id="UP001217178">
    <property type="component" value="Unassembled WGS sequence"/>
</dbReference>
<sequence>MNPKTKAEKEILTGKPVSAVVYIWYPCRSFPFGHASIYIGGVPQYPSTDFSSDNPCPSNNPRCSTGTDDNYVSFLAEPARPRGTLSCAGVLNSLRADFVDTPHLEYRLIGLNVEKMQYQKREIYNGKMHGTWRISHSYNSINKNCSTMVAKILKAGGVERLLNIVKRIGYAKNLYWTPKDIAQLCNELRNNGKAIKIRRLDCPDKLESPFKTLMGFR</sequence>
<protein>
    <submittedName>
        <fullName evidence="1">Uncharacterized protein</fullName>
    </submittedName>
</protein>